<proteinExistence type="predicted"/>
<dbReference type="Proteomes" id="UP000308600">
    <property type="component" value="Unassembled WGS sequence"/>
</dbReference>
<evidence type="ECO:0000313" key="2">
    <source>
        <dbReference type="Proteomes" id="UP000308600"/>
    </source>
</evidence>
<accession>A0ACD3BFU3</accession>
<reference evidence="1 2" key="1">
    <citation type="journal article" date="2019" name="Nat. Ecol. Evol.">
        <title>Megaphylogeny resolves global patterns of mushroom evolution.</title>
        <authorList>
            <person name="Varga T."/>
            <person name="Krizsan K."/>
            <person name="Foldi C."/>
            <person name="Dima B."/>
            <person name="Sanchez-Garcia M."/>
            <person name="Sanchez-Ramirez S."/>
            <person name="Szollosi G.J."/>
            <person name="Szarkandi J.G."/>
            <person name="Papp V."/>
            <person name="Albert L."/>
            <person name="Andreopoulos W."/>
            <person name="Angelini C."/>
            <person name="Antonin V."/>
            <person name="Barry K.W."/>
            <person name="Bougher N.L."/>
            <person name="Buchanan P."/>
            <person name="Buyck B."/>
            <person name="Bense V."/>
            <person name="Catcheside P."/>
            <person name="Chovatia M."/>
            <person name="Cooper J."/>
            <person name="Damon W."/>
            <person name="Desjardin D."/>
            <person name="Finy P."/>
            <person name="Geml J."/>
            <person name="Haridas S."/>
            <person name="Hughes K."/>
            <person name="Justo A."/>
            <person name="Karasinski D."/>
            <person name="Kautmanova I."/>
            <person name="Kiss B."/>
            <person name="Kocsube S."/>
            <person name="Kotiranta H."/>
            <person name="LaButti K.M."/>
            <person name="Lechner B.E."/>
            <person name="Liimatainen K."/>
            <person name="Lipzen A."/>
            <person name="Lukacs Z."/>
            <person name="Mihaltcheva S."/>
            <person name="Morgado L.N."/>
            <person name="Niskanen T."/>
            <person name="Noordeloos M.E."/>
            <person name="Ohm R.A."/>
            <person name="Ortiz-Santana B."/>
            <person name="Ovrebo C."/>
            <person name="Racz N."/>
            <person name="Riley R."/>
            <person name="Savchenko A."/>
            <person name="Shiryaev A."/>
            <person name="Soop K."/>
            <person name="Spirin V."/>
            <person name="Szebenyi C."/>
            <person name="Tomsovsky M."/>
            <person name="Tulloss R.E."/>
            <person name="Uehling J."/>
            <person name="Grigoriev I.V."/>
            <person name="Vagvolgyi C."/>
            <person name="Papp T."/>
            <person name="Martin F.M."/>
            <person name="Miettinen O."/>
            <person name="Hibbett D.S."/>
            <person name="Nagy L.G."/>
        </authorList>
    </citation>
    <scope>NUCLEOTIDE SEQUENCE [LARGE SCALE GENOMIC DNA]</scope>
    <source>
        <strain evidence="1 2">NL-1719</strain>
    </source>
</reference>
<organism evidence="1 2">
    <name type="scientific">Pluteus cervinus</name>
    <dbReference type="NCBI Taxonomy" id="181527"/>
    <lineage>
        <taxon>Eukaryota</taxon>
        <taxon>Fungi</taxon>
        <taxon>Dikarya</taxon>
        <taxon>Basidiomycota</taxon>
        <taxon>Agaricomycotina</taxon>
        <taxon>Agaricomycetes</taxon>
        <taxon>Agaricomycetidae</taxon>
        <taxon>Agaricales</taxon>
        <taxon>Pluteineae</taxon>
        <taxon>Pluteaceae</taxon>
        <taxon>Pluteus</taxon>
    </lineage>
</organism>
<name>A0ACD3BFU3_9AGAR</name>
<evidence type="ECO:0000313" key="1">
    <source>
        <dbReference type="EMBL" id="TFK76531.1"/>
    </source>
</evidence>
<protein>
    <submittedName>
        <fullName evidence="1">Uncharacterized protein</fullName>
    </submittedName>
</protein>
<dbReference type="EMBL" id="ML208260">
    <property type="protein sequence ID" value="TFK76531.1"/>
    <property type="molecule type" value="Genomic_DNA"/>
</dbReference>
<gene>
    <name evidence="1" type="ORF">BDN72DRAFT_755954</name>
</gene>
<sequence length="254" mass="27568">MLPAHHTKHLPFLTYSFPPANASFHLAQSDSGHANGTGLWLGGQCLALYLASLPVPASARAIELGSGIGLTALALSSLGWHVLATDIPYVLSSVLARNISTNVSQLPPHAGVIQSRVLDWTVAPSDWLWDNPLSVASPAASSSCPNDNLLKPPFSLICSADTVYAPELVEPLLRAFHHLATQSFAISGHSPPIYLCIERRDPLLVDRLLADAKTAWQFNVNRIPHHKVSKAMKKGALSWEPSEWESIEIWKLTL</sequence>
<keyword evidence="2" id="KW-1185">Reference proteome</keyword>